<name>A0A099I0B2_CLOIN</name>
<proteinExistence type="predicted"/>
<feature type="transmembrane region" description="Helical" evidence="2">
    <location>
        <begin position="244"/>
        <end position="262"/>
    </location>
</feature>
<sequence>MDLVIDGVRWVLWILVKGSLFLIDSVYNIIRPILSFDIGANPTVWKWWEILVGFLFLFTLLRIVSMMLKATIDEEYALKLNGLQIFYRTFAIAFIIAMTPVVIKEFTAFTSVVMDNVADSFVVENNFANTKPKTDDPEKQKVIDKLYKEYDGMPSQIFISSASNGKYPPYQMIDINATEGGMDHWFDGVPIVGGFFNITSALIGADGDYIFFPDTTMLIFLIVEGVCGAYMFLLMAIQISQRMISIAVKILVSPYPISGIINPDDRSFGLWVKLISADLISNVLQYIILLLVMAITSSKAVQNFGIVGQGIFFLGGMLAVLIGPGQVAQLIGGDGMGLFMTMQGFQAMSALKGVTQAIGHKGIGLAGGAAALGTYGAGRMVGLNSLGNYSGRGGPGPSNPMSGIYDPGSGPGGGPGSGGAGNIPPKAFSEPHTEKQARAAKKYGVDISDMSKGDASLALEKAGMDKSYWKALNQTGGGASGTIDKSNPTYGFGNTPSSVSTDGAYDSAMDGGSDMGPSGMEEDSATASMGNDGNMQSVDSADAGGIRLSRDNTLARHVGDSASLGARAVSKVGKAAYLSAGNRLMGQKNVVRGGRYITKNTHAQNLSNMHAGINDLIRPKQTDVLSSMSAEKRDVQDMREMEDFNRS</sequence>
<gene>
    <name evidence="3" type="ORF">CIAN88_22075</name>
</gene>
<dbReference type="EMBL" id="JQIF01000135">
    <property type="protein sequence ID" value="KGJ51170.1"/>
    <property type="molecule type" value="Genomic_DNA"/>
</dbReference>
<keyword evidence="2" id="KW-0472">Membrane</keyword>
<feature type="region of interest" description="Disordered" evidence="1">
    <location>
        <begin position="625"/>
        <end position="647"/>
    </location>
</feature>
<dbReference type="RefSeq" id="WP_044908305.1">
    <property type="nucleotide sequence ID" value="NZ_JAQCQO010000067.1"/>
</dbReference>
<feature type="compositionally biased region" description="Polar residues" evidence="1">
    <location>
        <begin position="483"/>
        <end position="501"/>
    </location>
</feature>
<feature type="region of interest" description="Disordered" evidence="1">
    <location>
        <begin position="392"/>
        <end position="441"/>
    </location>
</feature>
<protein>
    <submittedName>
        <fullName evidence="3">Keratin</fullName>
    </submittedName>
</protein>
<feature type="transmembrane region" description="Helical" evidence="2">
    <location>
        <begin position="12"/>
        <end position="30"/>
    </location>
</feature>
<evidence type="ECO:0000313" key="4">
    <source>
        <dbReference type="Proteomes" id="UP000030008"/>
    </source>
</evidence>
<keyword evidence="2" id="KW-0812">Transmembrane</keyword>
<feature type="region of interest" description="Disordered" evidence="1">
    <location>
        <begin position="477"/>
        <end position="541"/>
    </location>
</feature>
<feature type="compositionally biased region" description="Low complexity" evidence="1">
    <location>
        <begin position="506"/>
        <end position="519"/>
    </location>
</feature>
<dbReference type="Proteomes" id="UP000030008">
    <property type="component" value="Unassembled WGS sequence"/>
</dbReference>
<reference evidence="3 4" key="1">
    <citation type="submission" date="2014-08" db="EMBL/GenBank/DDBJ databases">
        <title>Clostridium innocuum, an unnegligible vancomycin-resistant pathogen causing extra-intestinal infections.</title>
        <authorList>
            <person name="Feng Y."/>
            <person name="Chiu C.-H."/>
        </authorList>
    </citation>
    <scope>NUCLEOTIDE SEQUENCE [LARGE SCALE GENOMIC DNA]</scope>
    <source>
        <strain evidence="3 4">AN88</strain>
    </source>
</reference>
<feature type="transmembrane region" description="Helical" evidence="2">
    <location>
        <begin position="217"/>
        <end position="237"/>
    </location>
</feature>
<evidence type="ECO:0000256" key="2">
    <source>
        <dbReference type="SAM" id="Phobius"/>
    </source>
</evidence>
<dbReference type="AlphaFoldDB" id="A0A099I0B2"/>
<feature type="transmembrane region" description="Helical" evidence="2">
    <location>
        <begin position="268"/>
        <end position="292"/>
    </location>
</feature>
<organism evidence="3 4">
    <name type="scientific">Clostridium innocuum</name>
    <dbReference type="NCBI Taxonomy" id="1522"/>
    <lineage>
        <taxon>Bacteria</taxon>
        <taxon>Bacillati</taxon>
        <taxon>Bacillota</taxon>
        <taxon>Clostridia</taxon>
        <taxon>Eubacteriales</taxon>
        <taxon>Clostridiaceae</taxon>
        <taxon>Clostridium</taxon>
    </lineage>
</organism>
<feature type="transmembrane region" description="Helical" evidence="2">
    <location>
        <begin position="45"/>
        <end position="64"/>
    </location>
</feature>
<feature type="compositionally biased region" description="Gly residues" evidence="1">
    <location>
        <begin position="409"/>
        <end position="421"/>
    </location>
</feature>
<feature type="compositionally biased region" description="Polar residues" evidence="1">
    <location>
        <begin position="525"/>
        <end position="539"/>
    </location>
</feature>
<comment type="caution">
    <text evidence="3">The sequence shown here is derived from an EMBL/GenBank/DDBJ whole genome shotgun (WGS) entry which is preliminary data.</text>
</comment>
<evidence type="ECO:0000313" key="3">
    <source>
        <dbReference type="EMBL" id="KGJ51170.1"/>
    </source>
</evidence>
<evidence type="ECO:0000256" key="1">
    <source>
        <dbReference type="SAM" id="MobiDB-lite"/>
    </source>
</evidence>
<feature type="transmembrane region" description="Helical" evidence="2">
    <location>
        <begin position="85"/>
        <end position="103"/>
    </location>
</feature>
<feature type="transmembrane region" description="Helical" evidence="2">
    <location>
        <begin position="304"/>
        <end position="322"/>
    </location>
</feature>
<feature type="compositionally biased region" description="Basic and acidic residues" evidence="1">
    <location>
        <begin position="630"/>
        <end position="647"/>
    </location>
</feature>
<keyword evidence="2" id="KW-1133">Transmembrane helix</keyword>
<accession>A0A099I0B2</accession>